<name>A0AAN7SXY5_9EURO</name>
<keyword evidence="10" id="KW-1185">Reference proteome</keyword>
<evidence type="ECO:0000256" key="6">
    <source>
        <dbReference type="ARBA" id="ARBA00023242"/>
    </source>
</evidence>
<sequence length="565" mass="63027">MGALYENESNVSRELFEYAKRTISNYLEGRRKSNVSRTMFASHHQADNEDTPLWLVQAMLLNVVYGHNCGDKTAADIASNHCAALVSLARGAELAKPYPNLTASEAWMSSNQDSIDSEWLEWKILEERKRTLYSIFVLSSMLVMAYNRPPALTNSEIRLDLPCDEELWAAESAHAWRALGGNAAVRSRAIPFAGALTHLLTTAQREKQAMEQNYNTDSWHQHEIPNSVLKPSSFGCLVLINALHNYIWETRQRHLGRQWTPQEVEAMHAHIEPALRAWSTAWSSNPLHVIERPNPFGAGPLPADSIPLLDLAYVRLFVDFGRSKEAYWQRDYDSMAQELAKGPETGYVGNAGRPDGMASPNGHEGTPESSMGSGFFESSGNDRGEMLEYTSKPTRRERHLRKAAFYAADHLINADRLGMAFVEKTSRDLPMQSVLCACDSAQVLSEWVTTLQERVGKYVGMLGIDNINLNEVPAVLLLDEEDRKLLGRVEELLISGEQKSDNLAALHEGRQGGYGSRVLLLTSQTMARAAVWPVTKLMSQSLEIQAGHVSARVLNSVSHEQILVN</sequence>
<evidence type="ECO:0000256" key="7">
    <source>
        <dbReference type="SAM" id="MobiDB-lite"/>
    </source>
</evidence>
<comment type="subcellular location">
    <subcellularLocation>
        <location evidence="1">Nucleus</location>
    </subcellularLocation>
</comment>
<keyword evidence="4" id="KW-0863">Zinc-finger</keyword>
<dbReference type="GO" id="GO:0000981">
    <property type="term" value="F:DNA-binding transcription factor activity, RNA polymerase II-specific"/>
    <property type="evidence" value="ECO:0007669"/>
    <property type="project" value="InterPro"/>
</dbReference>
<dbReference type="EMBL" id="JAVRRJ010000006">
    <property type="protein sequence ID" value="KAK5083984.1"/>
    <property type="molecule type" value="Genomic_DNA"/>
</dbReference>
<keyword evidence="2" id="KW-0479">Metal-binding</keyword>
<feature type="compositionally biased region" description="Low complexity" evidence="7">
    <location>
        <begin position="368"/>
        <end position="379"/>
    </location>
</feature>
<keyword evidence="6" id="KW-0539">Nucleus</keyword>
<evidence type="ECO:0000313" key="10">
    <source>
        <dbReference type="Proteomes" id="UP001309876"/>
    </source>
</evidence>
<protein>
    <recommendedName>
        <fullName evidence="8">Xylanolytic transcriptional activator regulatory domain-containing protein</fullName>
    </recommendedName>
</protein>
<evidence type="ECO:0000256" key="5">
    <source>
        <dbReference type="ARBA" id="ARBA00022833"/>
    </source>
</evidence>
<dbReference type="GO" id="GO:0000785">
    <property type="term" value="C:chromatin"/>
    <property type="evidence" value="ECO:0007669"/>
    <property type="project" value="TreeGrafter"/>
</dbReference>
<feature type="domain" description="Xylanolytic transcriptional activator regulatory" evidence="8">
    <location>
        <begin position="5"/>
        <end position="193"/>
    </location>
</feature>
<dbReference type="GO" id="GO:0008270">
    <property type="term" value="F:zinc ion binding"/>
    <property type="evidence" value="ECO:0007669"/>
    <property type="project" value="UniProtKB-KW"/>
</dbReference>
<evidence type="ECO:0000256" key="4">
    <source>
        <dbReference type="ARBA" id="ARBA00022771"/>
    </source>
</evidence>
<evidence type="ECO:0000256" key="1">
    <source>
        <dbReference type="ARBA" id="ARBA00004123"/>
    </source>
</evidence>
<evidence type="ECO:0000256" key="3">
    <source>
        <dbReference type="ARBA" id="ARBA00022737"/>
    </source>
</evidence>
<keyword evidence="3" id="KW-0677">Repeat</keyword>
<dbReference type="GO" id="GO:0000978">
    <property type="term" value="F:RNA polymerase II cis-regulatory region sequence-specific DNA binding"/>
    <property type="evidence" value="ECO:0007669"/>
    <property type="project" value="InterPro"/>
</dbReference>
<evidence type="ECO:0000313" key="9">
    <source>
        <dbReference type="EMBL" id="KAK5083984.1"/>
    </source>
</evidence>
<comment type="caution">
    <text evidence="9">The sequence shown here is derived from an EMBL/GenBank/DDBJ whole genome shotgun (WGS) entry which is preliminary data.</text>
</comment>
<dbReference type="GO" id="GO:0005634">
    <property type="term" value="C:nucleus"/>
    <property type="evidence" value="ECO:0007669"/>
    <property type="project" value="UniProtKB-SubCell"/>
</dbReference>
<dbReference type="InterPro" id="IPR007219">
    <property type="entry name" value="XnlR_reg_dom"/>
</dbReference>
<proteinExistence type="predicted"/>
<reference evidence="9 10" key="1">
    <citation type="submission" date="2023-08" db="EMBL/GenBank/DDBJ databases">
        <title>Black Yeasts Isolated from many extreme environments.</title>
        <authorList>
            <person name="Coleine C."/>
            <person name="Stajich J.E."/>
            <person name="Selbmann L."/>
        </authorList>
    </citation>
    <scope>NUCLEOTIDE SEQUENCE [LARGE SCALE GENOMIC DNA]</scope>
    <source>
        <strain evidence="9 10">CCFEE 5910</strain>
    </source>
</reference>
<dbReference type="AlphaFoldDB" id="A0AAN7SXY5"/>
<keyword evidence="5" id="KW-0862">Zinc</keyword>
<organism evidence="9 10">
    <name type="scientific">Lithohypha guttulata</name>
    <dbReference type="NCBI Taxonomy" id="1690604"/>
    <lineage>
        <taxon>Eukaryota</taxon>
        <taxon>Fungi</taxon>
        <taxon>Dikarya</taxon>
        <taxon>Ascomycota</taxon>
        <taxon>Pezizomycotina</taxon>
        <taxon>Eurotiomycetes</taxon>
        <taxon>Chaetothyriomycetidae</taxon>
        <taxon>Chaetothyriales</taxon>
        <taxon>Trichomeriaceae</taxon>
        <taxon>Lithohypha</taxon>
    </lineage>
</organism>
<accession>A0AAN7SXY5</accession>
<dbReference type="Proteomes" id="UP001309876">
    <property type="component" value="Unassembled WGS sequence"/>
</dbReference>
<dbReference type="PANTHER" id="PTHR40626:SF13">
    <property type="entry name" value="RESPIRATION FACTOR 2-RELATED"/>
    <property type="match status" value="1"/>
</dbReference>
<dbReference type="PANTHER" id="PTHR40626">
    <property type="entry name" value="MIP31509P"/>
    <property type="match status" value="1"/>
</dbReference>
<feature type="region of interest" description="Disordered" evidence="7">
    <location>
        <begin position="343"/>
        <end position="382"/>
    </location>
</feature>
<dbReference type="Pfam" id="PF04082">
    <property type="entry name" value="Fungal_trans"/>
    <property type="match status" value="1"/>
</dbReference>
<dbReference type="GO" id="GO:0006351">
    <property type="term" value="P:DNA-templated transcription"/>
    <property type="evidence" value="ECO:0007669"/>
    <property type="project" value="InterPro"/>
</dbReference>
<evidence type="ECO:0000256" key="2">
    <source>
        <dbReference type="ARBA" id="ARBA00022723"/>
    </source>
</evidence>
<dbReference type="CDD" id="cd12148">
    <property type="entry name" value="fungal_TF_MHR"/>
    <property type="match status" value="1"/>
</dbReference>
<dbReference type="InterPro" id="IPR051059">
    <property type="entry name" value="VerF-like"/>
</dbReference>
<evidence type="ECO:0000259" key="8">
    <source>
        <dbReference type="Pfam" id="PF04082"/>
    </source>
</evidence>
<gene>
    <name evidence="9" type="ORF">LTR05_006491</name>
</gene>